<keyword evidence="1 2" id="KW-0808">Transferase</keyword>
<evidence type="ECO:0000313" key="2">
    <source>
        <dbReference type="EMBL" id="MFD0852043.1"/>
    </source>
</evidence>
<dbReference type="InterPro" id="IPR023606">
    <property type="entry name" value="CoA-Trfase_III_dom_1_sf"/>
</dbReference>
<dbReference type="InterPro" id="IPR003673">
    <property type="entry name" value="CoA-Trfase_fam_III"/>
</dbReference>
<evidence type="ECO:0000256" key="1">
    <source>
        <dbReference type="ARBA" id="ARBA00022679"/>
    </source>
</evidence>
<dbReference type="EMBL" id="JBHTIR010001011">
    <property type="protein sequence ID" value="MFD0852043.1"/>
    <property type="molecule type" value="Genomic_DNA"/>
</dbReference>
<comment type="caution">
    <text evidence="2">The sequence shown here is derived from an EMBL/GenBank/DDBJ whole genome shotgun (WGS) entry which is preliminary data.</text>
</comment>
<evidence type="ECO:0000313" key="3">
    <source>
        <dbReference type="Proteomes" id="UP001597083"/>
    </source>
</evidence>
<dbReference type="GO" id="GO:0016740">
    <property type="term" value="F:transferase activity"/>
    <property type="evidence" value="ECO:0007669"/>
    <property type="project" value="UniProtKB-KW"/>
</dbReference>
<dbReference type="SUPFAM" id="SSF89796">
    <property type="entry name" value="CoA-transferase family III (CaiB/BaiF)"/>
    <property type="match status" value="1"/>
</dbReference>
<accession>A0ABW3CC55</accession>
<dbReference type="Gene3D" id="3.30.1540.10">
    <property type="entry name" value="formyl-coa transferase, domain 3"/>
    <property type="match status" value="1"/>
</dbReference>
<gene>
    <name evidence="2" type="ORF">ACFQ07_07410</name>
</gene>
<sequence length="173" mass="20036">MYETLVGFTLMEQWGGRAFVPPLGPTGYRRLRSIHRRPYRTSDGLISVVVYHEGHWRRFLEFAGHARLLEDERFSTVEARNDNIDELYELLAGILTQRTTAEWLKIFQEIDVPAMPVLSLEELFDDEHLRAVGFFHEISHPEEGAFLVTRHPAHYSESRPADPARQPPPDRLG</sequence>
<dbReference type="PANTHER" id="PTHR48207">
    <property type="entry name" value="SUCCINATE--HYDROXYMETHYLGLUTARATE COA-TRANSFERASE"/>
    <property type="match status" value="1"/>
</dbReference>
<dbReference type="InterPro" id="IPR044855">
    <property type="entry name" value="CoA-Trfase_III_dom3_sf"/>
</dbReference>
<dbReference type="Pfam" id="PF02515">
    <property type="entry name" value="CoA_transf_3"/>
    <property type="match status" value="1"/>
</dbReference>
<feature type="non-terminal residue" evidence="2">
    <location>
        <position position="173"/>
    </location>
</feature>
<name>A0ABW3CC55_9ACTN</name>
<dbReference type="PANTHER" id="PTHR48207:SF4">
    <property type="entry name" value="BLL6097 PROTEIN"/>
    <property type="match status" value="1"/>
</dbReference>
<protein>
    <submittedName>
        <fullName evidence="2">CoA transferase</fullName>
    </submittedName>
</protein>
<organism evidence="2 3">
    <name type="scientific">Actinomadura adrarensis</name>
    <dbReference type="NCBI Taxonomy" id="1819600"/>
    <lineage>
        <taxon>Bacteria</taxon>
        <taxon>Bacillati</taxon>
        <taxon>Actinomycetota</taxon>
        <taxon>Actinomycetes</taxon>
        <taxon>Streptosporangiales</taxon>
        <taxon>Thermomonosporaceae</taxon>
        <taxon>Actinomadura</taxon>
    </lineage>
</organism>
<dbReference type="Proteomes" id="UP001597083">
    <property type="component" value="Unassembled WGS sequence"/>
</dbReference>
<dbReference type="Gene3D" id="3.40.50.10540">
    <property type="entry name" value="Crotonobetainyl-coa:carnitine coa-transferase, domain 1"/>
    <property type="match status" value="1"/>
</dbReference>
<dbReference type="InterPro" id="IPR050483">
    <property type="entry name" value="CoA-transferase_III_domain"/>
</dbReference>
<keyword evidence="3" id="KW-1185">Reference proteome</keyword>
<proteinExistence type="predicted"/>
<reference evidence="3" key="1">
    <citation type="journal article" date="2019" name="Int. J. Syst. Evol. Microbiol.">
        <title>The Global Catalogue of Microorganisms (GCM) 10K type strain sequencing project: providing services to taxonomists for standard genome sequencing and annotation.</title>
        <authorList>
            <consortium name="The Broad Institute Genomics Platform"/>
            <consortium name="The Broad Institute Genome Sequencing Center for Infectious Disease"/>
            <person name="Wu L."/>
            <person name="Ma J."/>
        </authorList>
    </citation>
    <scope>NUCLEOTIDE SEQUENCE [LARGE SCALE GENOMIC DNA]</scope>
    <source>
        <strain evidence="3">JCM 31696</strain>
    </source>
</reference>